<name>A0ABY2GZG7_9HYPO</name>
<gene>
    <name evidence="1" type="ORF">CCMA1212_007069</name>
</gene>
<protein>
    <submittedName>
        <fullName evidence="1">Uncharacterized protein</fullName>
    </submittedName>
</protein>
<proteinExistence type="predicted"/>
<dbReference type="GeneID" id="300578697"/>
<evidence type="ECO:0000313" key="1">
    <source>
        <dbReference type="EMBL" id="TFB01344.1"/>
    </source>
</evidence>
<dbReference type="EMBL" id="PPTA01000009">
    <property type="protein sequence ID" value="TFB01344.1"/>
    <property type="molecule type" value="Genomic_DNA"/>
</dbReference>
<dbReference type="RefSeq" id="XP_073557545.1">
    <property type="nucleotide sequence ID" value="XM_073704247.1"/>
</dbReference>
<keyword evidence="2" id="KW-1185">Reference proteome</keyword>
<comment type="caution">
    <text evidence="1">The sequence shown here is derived from an EMBL/GenBank/DDBJ whole genome shotgun (WGS) entry which is preliminary data.</text>
</comment>
<accession>A0ABY2GZG7</accession>
<sequence>MGWSWEVHTKASLEGQRFYSYIPAGVRLTQIYKSLNDEGVQIKAMVINQKRVFWDRPWHAKAAQDGIKS</sequence>
<evidence type="ECO:0000313" key="2">
    <source>
        <dbReference type="Proteomes" id="UP001642720"/>
    </source>
</evidence>
<dbReference type="Proteomes" id="UP001642720">
    <property type="component" value="Unassembled WGS sequence"/>
</dbReference>
<organism evidence="1 2">
    <name type="scientific">Trichoderma ghanense</name>
    <dbReference type="NCBI Taxonomy" id="65468"/>
    <lineage>
        <taxon>Eukaryota</taxon>
        <taxon>Fungi</taxon>
        <taxon>Dikarya</taxon>
        <taxon>Ascomycota</taxon>
        <taxon>Pezizomycotina</taxon>
        <taxon>Sordariomycetes</taxon>
        <taxon>Hypocreomycetidae</taxon>
        <taxon>Hypocreales</taxon>
        <taxon>Hypocreaceae</taxon>
        <taxon>Trichoderma</taxon>
    </lineage>
</organism>
<reference evidence="1 2" key="1">
    <citation type="submission" date="2018-01" db="EMBL/GenBank/DDBJ databases">
        <title>Genome characterization of the sugarcane-associated fungus Trichoderma ghanense CCMA-1212 and their application in lignocelulose bioconversion.</title>
        <authorList>
            <person name="Steindorff A.S."/>
            <person name="Mendes T.D."/>
            <person name="Vilela E.S.D."/>
            <person name="Rodrigues D.S."/>
            <person name="Formighieri E.F."/>
            <person name="Melo I.S."/>
            <person name="Favaro L.C.L."/>
        </authorList>
    </citation>
    <scope>NUCLEOTIDE SEQUENCE [LARGE SCALE GENOMIC DNA]</scope>
    <source>
        <strain evidence="1 2">CCMA-1212</strain>
    </source>
</reference>